<keyword evidence="2" id="KW-1185">Reference proteome</keyword>
<proteinExistence type="predicted"/>
<dbReference type="AlphaFoldDB" id="A0A8E0TRK2"/>
<sequence length="119" mass="12999">MAGLGAVLVLGAALTGGAVDDSGLTRLEPAFRHTLQITGSDGRVSRMWLDRDGRYRGHGTRASSGVWRIRDDELCFTQRRPIPIPIPFCTPLVEGDVGTRWNARSATGDRIVIEIVRGR</sequence>
<organism evidence="1 2">
    <name type="scientific">Brevundimonas abyssalis TAR-001</name>
    <dbReference type="NCBI Taxonomy" id="1391729"/>
    <lineage>
        <taxon>Bacteria</taxon>
        <taxon>Pseudomonadati</taxon>
        <taxon>Pseudomonadota</taxon>
        <taxon>Alphaproteobacteria</taxon>
        <taxon>Caulobacterales</taxon>
        <taxon>Caulobacteraceae</taxon>
        <taxon>Brevundimonas</taxon>
    </lineage>
</organism>
<evidence type="ECO:0000313" key="1">
    <source>
        <dbReference type="EMBL" id="GAD59424.1"/>
    </source>
</evidence>
<evidence type="ECO:0000313" key="2">
    <source>
        <dbReference type="Proteomes" id="UP000016569"/>
    </source>
</evidence>
<dbReference type="OrthoDB" id="8449377at2"/>
<protein>
    <submittedName>
        <fullName evidence="1">Uncharacterized protein</fullName>
    </submittedName>
</protein>
<reference evidence="2" key="1">
    <citation type="journal article" date="2013" name="Genome Announc.">
        <title>Draft Genome Sequence of the Dimorphic Prosthecate Bacterium Brevundimonas abyssalis TAR-001T.</title>
        <authorList>
            <person name="Tsubouchi T."/>
            <person name="Nishi S."/>
            <person name="Usui K."/>
            <person name="Shimane Y."/>
            <person name="Takaki Y."/>
            <person name="Maruyama T."/>
            <person name="Hatada Y."/>
        </authorList>
    </citation>
    <scope>NUCLEOTIDE SEQUENCE [LARGE SCALE GENOMIC DNA]</scope>
    <source>
        <strain evidence="2">TAR-001</strain>
    </source>
</reference>
<accession>A0A8E0TRK2</accession>
<dbReference type="RefSeq" id="WP_021697519.1">
    <property type="nucleotide sequence ID" value="NZ_BATC01000026.1"/>
</dbReference>
<gene>
    <name evidence="1" type="ORF">MBEBAB_1674</name>
</gene>
<dbReference type="Proteomes" id="UP000016569">
    <property type="component" value="Unassembled WGS sequence"/>
</dbReference>
<name>A0A8E0TRK2_9CAUL</name>
<comment type="caution">
    <text evidence="1">The sequence shown here is derived from an EMBL/GenBank/DDBJ whole genome shotgun (WGS) entry which is preliminary data.</text>
</comment>
<dbReference type="EMBL" id="BATC01000026">
    <property type="protein sequence ID" value="GAD59424.1"/>
    <property type="molecule type" value="Genomic_DNA"/>
</dbReference>